<dbReference type="Gene3D" id="2.130.10.30">
    <property type="entry name" value="Regulator of chromosome condensation 1/beta-lactamase-inhibitor protein II"/>
    <property type="match status" value="1"/>
</dbReference>
<dbReference type="PROSITE" id="PS50012">
    <property type="entry name" value="RCC1_3"/>
    <property type="match status" value="1"/>
</dbReference>
<dbReference type="Proteomes" id="UP000249163">
    <property type="component" value="Chromosome"/>
</dbReference>
<gene>
    <name evidence="1" type="ORF">CD191_10635</name>
</gene>
<evidence type="ECO:0000313" key="1">
    <source>
        <dbReference type="EMBL" id="AWV33037.1"/>
    </source>
</evidence>
<accession>A0AAD0KHH3</accession>
<name>A0AAD0KHH3_9BACL</name>
<dbReference type="Pfam" id="PF13540">
    <property type="entry name" value="RCC1_2"/>
    <property type="match status" value="1"/>
</dbReference>
<organism evidence="1 2">
    <name type="scientific">Paenibacillus odorifer</name>
    <dbReference type="NCBI Taxonomy" id="189426"/>
    <lineage>
        <taxon>Bacteria</taxon>
        <taxon>Bacillati</taxon>
        <taxon>Bacillota</taxon>
        <taxon>Bacilli</taxon>
        <taxon>Bacillales</taxon>
        <taxon>Paenibacillaceae</taxon>
        <taxon>Paenibacillus</taxon>
    </lineage>
</organism>
<dbReference type="AlphaFoldDB" id="A0AAD0KHH3"/>
<dbReference type="EMBL" id="CP021965">
    <property type="protein sequence ID" value="AWV33037.1"/>
    <property type="molecule type" value="Genomic_DNA"/>
</dbReference>
<sequence>MVTGLSNIKVITAGNLFSFAISKDGNVWGWGANTNGELGDGTRINPVSPAMVALT</sequence>
<evidence type="ECO:0008006" key="3">
    <source>
        <dbReference type="Google" id="ProtNLM"/>
    </source>
</evidence>
<proteinExistence type="predicted"/>
<dbReference type="InterPro" id="IPR000408">
    <property type="entry name" value="Reg_chr_condens"/>
</dbReference>
<evidence type="ECO:0000313" key="2">
    <source>
        <dbReference type="Proteomes" id="UP000249163"/>
    </source>
</evidence>
<dbReference type="SUPFAM" id="SSF50985">
    <property type="entry name" value="RCC1/BLIP-II"/>
    <property type="match status" value="1"/>
</dbReference>
<dbReference type="InterPro" id="IPR009091">
    <property type="entry name" value="RCC1/BLIP-II"/>
</dbReference>
<protein>
    <recommendedName>
        <fullName evidence="3">RCC1 repeat-and reductase domain-containing protein</fullName>
    </recommendedName>
</protein>
<reference evidence="1 2" key="1">
    <citation type="submission" date="2017-06" db="EMBL/GenBank/DDBJ databases">
        <title>Complete genome sequence of Paenibacillus odorifer CBA7130.</title>
        <authorList>
            <person name="Nam Y.-D."/>
            <person name="Kang J."/>
            <person name="Chung W.-H."/>
        </authorList>
    </citation>
    <scope>NUCLEOTIDE SEQUENCE [LARGE SCALE GENOMIC DNA]</scope>
    <source>
        <strain evidence="1 2">CBA7130</strain>
    </source>
</reference>